<evidence type="ECO:0000256" key="1">
    <source>
        <dbReference type="SAM" id="Coils"/>
    </source>
</evidence>
<sequence>MQHRFILAAALFVSTTAAWAQVPAPAVKQAKATLLTGATLHVGNGQVVEGAAVAFNNGKITYAGPAAGFNAGGTAYETVNVNGKHIYPGMILPNSQLGLTEIESVRATLDQQEVGDFNPNVRSVVAYNTDSDITPTLRSNGVLMAQVTPVGGTISGSSSVVQLDAWNWEDALVKADGGVHLRWPAMVQTGDASPQATQRRQAREADLQELESLLAEAKVYKNQKNDRENLKLSSLTGLFDGSKKLFIHANYGKEIVEAARFAQKAGIKDMVIVGAADALVVADFLKENNIPVIYSGVHALPARSGDDVYLPYKMPGMLQKAGLLFCLDYDASLHGSRNLPFIAGTAVAFGLPKEQALSSVTLNAAKILGVDQQVGSVEVGKDASLVVSEGDILDMRTNKISYAFIQGRKLNLTDKQKYLYEKFDTKYNQEGKQVQ</sequence>
<organism evidence="4 5">
    <name type="scientific">Rufibacter immobilis</name>
    <dbReference type="NCBI Taxonomy" id="1348778"/>
    <lineage>
        <taxon>Bacteria</taxon>
        <taxon>Pseudomonadati</taxon>
        <taxon>Bacteroidota</taxon>
        <taxon>Cytophagia</taxon>
        <taxon>Cytophagales</taxon>
        <taxon>Hymenobacteraceae</taxon>
        <taxon>Rufibacter</taxon>
    </lineage>
</organism>
<evidence type="ECO:0000313" key="5">
    <source>
        <dbReference type="Proteomes" id="UP000271010"/>
    </source>
</evidence>
<dbReference type="OrthoDB" id="783596at2"/>
<evidence type="ECO:0000259" key="3">
    <source>
        <dbReference type="Pfam" id="PF01979"/>
    </source>
</evidence>
<dbReference type="InterPro" id="IPR051781">
    <property type="entry name" value="Metallo-dep_Hydrolase"/>
</dbReference>
<name>A0A3M9MU95_9BACT</name>
<dbReference type="InterPro" id="IPR011059">
    <property type="entry name" value="Metal-dep_hydrolase_composite"/>
</dbReference>
<reference evidence="4 5" key="1">
    <citation type="submission" date="2018-11" db="EMBL/GenBank/DDBJ databases">
        <title>Rufibacter latericius sp. nov., isolated from water in Baiyang Lake.</title>
        <authorList>
            <person name="Yang Y."/>
        </authorList>
    </citation>
    <scope>NUCLEOTIDE SEQUENCE [LARGE SCALE GENOMIC DNA]</scope>
    <source>
        <strain evidence="4 5">MCC P1</strain>
    </source>
</reference>
<dbReference type="RefSeq" id="WP_123134924.1">
    <property type="nucleotide sequence ID" value="NZ_RJJE01000017.1"/>
</dbReference>
<gene>
    <name evidence="4" type="ORF">EFA69_19350</name>
</gene>
<dbReference type="Gene3D" id="3.20.20.140">
    <property type="entry name" value="Metal-dependent hydrolases"/>
    <property type="match status" value="1"/>
</dbReference>
<comment type="caution">
    <text evidence="4">The sequence shown here is derived from an EMBL/GenBank/DDBJ whole genome shotgun (WGS) entry which is preliminary data.</text>
</comment>
<dbReference type="Proteomes" id="UP000271010">
    <property type="component" value="Unassembled WGS sequence"/>
</dbReference>
<dbReference type="SUPFAM" id="SSF51556">
    <property type="entry name" value="Metallo-dependent hydrolases"/>
    <property type="match status" value="1"/>
</dbReference>
<keyword evidence="5" id="KW-1185">Reference proteome</keyword>
<feature type="signal peptide" evidence="2">
    <location>
        <begin position="1"/>
        <end position="20"/>
    </location>
</feature>
<evidence type="ECO:0000313" key="4">
    <source>
        <dbReference type="EMBL" id="RNI28463.1"/>
    </source>
</evidence>
<dbReference type="AlphaFoldDB" id="A0A3M9MU95"/>
<accession>A0A3M9MU95</accession>
<feature type="domain" description="Amidohydrolase-related" evidence="3">
    <location>
        <begin position="313"/>
        <end position="403"/>
    </location>
</feature>
<keyword evidence="2" id="KW-0732">Signal</keyword>
<dbReference type="GO" id="GO:0016810">
    <property type="term" value="F:hydrolase activity, acting on carbon-nitrogen (but not peptide) bonds"/>
    <property type="evidence" value="ECO:0007669"/>
    <property type="project" value="InterPro"/>
</dbReference>
<protein>
    <submittedName>
        <fullName evidence="4">Amidohydrolase</fullName>
    </submittedName>
</protein>
<dbReference type="SUPFAM" id="SSF51338">
    <property type="entry name" value="Composite domain of metallo-dependent hydrolases"/>
    <property type="match status" value="1"/>
</dbReference>
<dbReference type="EMBL" id="RJJE01000017">
    <property type="protein sequence ID" value="RNI28463.1"/>
    <property type="molecule type" value="Genomic_DNA"/>
</dbReference>
<dbReference type="InterPro" id="IPR006680">
    <property type="entry name" value="Amidohydro-rel"/>
</dbReference>
<feature type="chain" id="PRO_5018004539" evidence="2">
    <location>
        <begin position="21"/>
        <end position="435"/>
    </location>
</feature>
<keyword evidence="1" id="KW-0175">Coiled coil</keyword>
<feature type="coiled-coil region" evidence="1">
    <location>
        <begin position="203"/>
        <end position="230"/>
    </location>
</feature>
<dbReference type="Pfam" id="PF01979">
    <property type="entry name" value="Amidohydro_1"/>
    <property type="match status" value="1"/>
</dbReference>
<dbReference type="PANTHER" id="PTHR43135:SF3">
    <property type="entry name" value="ALPHA-D-RIBOSE 1-METHYLPHOSPHONATE 5-TRIPHOSPHATE DIPHOSPHATASE"/>
    <property type="match status" value="1"/>
</dbReference>
<evidence type="ECO:0000256" key="2">
    <source>
        <dbReference type="SAM" id="SignalP"/>
    </source>
</evidence>
<proteinExistence type="predicted"/>
<dbReference type="InterPro" id="IPR032466">
    <property type="entry name" value="Metal_Hydrolase"/>
</dbReference>
<dbReference type="Gene3D" id="2.30.40.10">
    <property type="entry name" value="Urease, subunit C, domain 1"/>
    <property type="match status" value="1"/>
</dbReference>
<keyword evidence="4" id="KW-0378">Hydrolase</keyword>
<dbReference type="PANTHER" id="PTHR43135">
    <property type="entry name" value="ALPHA-D-RIBOSE 1-METHYLPHOSPHONATE 5-TRIPHOSPHATE DIPHOSPHATASE"/>
    <property type="match status" value="1"/>
</dbReference>